<dbReference type="PROSITE" id="PS50011">
    <property type="entry name" value="PROTEIN_KINASE_DOM"/>
    <property type="match status" value="1"/>
</dbReference>
<organism evidence="11 13">
    <name type="scientific">Phytophthora nicotianae</name>
    <name type="common">Potato buckeye rot agent</name>
    <name type="synonym">Phytophthora parasitica</name>
    <dbReference type="NCBI Taxonomy" id="4792"/>
    <lineage>
        <taxon>Eukaryota</taxon>
        <taxon>Sar</taxon>
        <taxon>Stramenopiles</taxon>
        <taxon>Oomycota</taxon>
        <taxon>Peronosporomycetes</taxon>
        <taxon>Peronosporales</taxon>
        <taxon>Peronosporaceae</taxon>
        <taxon>Phytophthora</taxon>
    </lineage>
</organism>
<dbReference type="Pfam" id="PF00069">
    <property type="entry name" value="Pkinase"/>
    <property type="match status" value="1"/>
</dbReference>
<evidence type="ECO:0000256" key="8">
    <source>
        <dbReference type="ARBA" id="ARBA00047899"/>
    </source>
</evidence>
<proteinExistence type="inferred from homology"/>
<dbReference type="OrthoDB" id="248923at2759"/>
<dbReference type="PRINTS" id="PR00109">
    <property type="entry name" value="TYRKINASE"/>
</dbReference>
<keyword evidence="3" id="KW-0723">Serine/threonine-protein kinase</keyword>
<comment type="catalytic activity">
    <reaction evidence="8">
        <text>L-threonyl-[protein] + ATP = O-phospho-L-threonyl-[protein] + ADP + H(+)</text>
        <dbReference type="Rhea" id="RHEA:46608"/>
        <dbReference type="Rhea" id="RHEA-COMP:11060"/>
        <dbReference type="Rhea" id="RHEA-COMP:11605"/>
        <dbReference type="ChEBI" id="CHEBI:15378"/>
        <dbReference type="ChEBI" id="CHEBI:30013"/>
        <dbReference type="ChEBI" id="CHEBI:30616"/>
        <dbReference type="ChEBI" id="CHEBI:61977"/>
        <dbReference type="ChEBI" id="CHEBI:456216"/>
        <dbReference type="EC" id="2.7.11.1"/>
    </reaction>
</comment>
<evidence type="ECO:0000256" key="5">
    <source>
        <dbReference type="ARBA" id="ARBA00022741"/>
    </source>
</evidence>
<accession>A0A0W8CI06</accession>
<evidence type="ECO:0000256" key="9">
    <source>
        <dbReference type="ARBA" id="ARBA00048679"/>
    </source>
</evidence>
<dbReference type="PANTHER" id="PTHR44899:SF3">
    <property type="entry name" value="SERINE_THREONINE-PROTEIN KINASE NEK1"/>
    <property type="match status" value="1"/>
</dbReference>
<evidence type="ECO:0000256" key="3">
    <source>
        <dbReference type="ARBA" id="ARBA00022527"/>
    </source>
</evidence>
<dbReference type="EC" id="2.7.11.1" evidence="2"/>
<dbReference type="Proteomes" id="UP000052943">
    <property type="component" value="Unassembled WGS sequence"/>
</dbReference>
<dbReference type="Pfam" id="PF09807">
    <property type="entry name" value="ELP6"/>
    <property type="match status" value="1"/>
</dbReference>
<dbReference type="InterPro" id="IPR008271">
    <property type="entry name" value="Ser/Thr_kinase_AS"/>
</dbReference>
<feature type="domain" description="Protein kinase" evidence="10">
    <location>
        <begin position="170"/>
        <end position="438"/>
    </location>
</feature>
<sequence>MAEALYHLSDSLTWTPTSAPQGQLVVLEDCVEAGGVFLVHHFTSLFLKAGHRVCFVAIANSPAHYAAVGRKLGVNFAACQTKKQLQVLDWTSMETDSTKAEWTALFEDLKNFTNEEKDAAVSIVIDDVSALKWRFGDAAVLDFVRCCKTLTHNKNSLALAEMATVVLATKSLSTGYSKDIHGTVFLCEHVESGGHVCLKEMDLTFLSYDERQKCLNEVELLKQLPAHPNIVGFREAFWMQSIDETQQVLVLVLEHANDGDLEQYLRRSCIKEEEVRRIFLQLVRGVHHLHSHRVVHRDLKCGNVLLFGSGRVVLGDFGTSKLLPTTGPDQALEAQGLTSTVVGSPHYMSPELLEGESHGFATDIWSLGCVLYEMLSGGKPAFNASSYPAVVFRITQGEYDQLDSDLVSSEARDLVARMLQKEPQNRPSITEILQSSWFHTLHTKELKATGFQVDENSPSGEVVHCQATHPESTTVLVQPLPTPVVSKTIQVSLPPAPDIRKGKPQKRQFKLKEDDYLQHKVVSPLIRFDELPPPPPMLPSRKNNLAASPFPLKHHHLQQNRLPMQPSPEFEIRGVRITGTARPSSVPKP</sequence>
<evidence type="ECO:0000259" key="10">
    <source>
        <dbReference type="PROSITE" id="PS50011"/>
    </source>
</evidence>
<comment type="catalytic activity">
    <reaction evidence="9">
        <text>L-seryl-[protein] + ATP = O-phospho-L-seryl-[protein] + ADP + H(+)</text>
        <dbReference type="Rhea" id="RHEA:17989"/>
        <dbReference type="Rhea" id="RHEA-COMP:9863"/>
        <dbReference type="Rhea" id="RHEA-COMP:11604"/>
        <dbReference type="ChEBI" id="CHEBI:15378"/>
        <dbReference type="ChEBI" id="CHEBI:29999"/>
        <dbReference type="ChEBI" id="CHEBI:30616"/>
        <dbReference type="ChEBI" id="CHEBI:83421"/>
        <dbReference type="ChEBI" id="CHEBI:456216"/>
        <dbReference type="EC" id="2.7.11.1"/>
    </reaction>
</comment>
<dbReference type="InterPro" id="IPR000719">
    <property type="entry name" value="Prot_kinase_dom"/>
</dbReference>
<dbReference type="InterPro" id="IPR011009">
    <property type="entry name" value="Kinase-like_dom_sf"/>
</dbReference>
<gene>
    <name evidence="11" type="ORF">AM587_10006712</name>
    <name evidence="12" type="ORF">AM587_10009638</name>
</gene>
<dbReference type="InterPro" id="IPR001245">
    <property type="entry name" value="Ser-Thr/Tyr_kinase_cat_dom"/>
</dbReference>
<name>A0A0W8CI06_PHYNI</name>
<dbReference type="PANTHER" id="PTHR44899">
    <property type="entry name" value="CAMK FAMILY PROTEIN KINASE"/>
    <property type="match status" value="1"/>
</dbReference>
<dbReference type="InterPro" id="IPR027417">
    <property type="entry name" value="P-loop_NTPase"/>
</dbReference>
<evidence type="ECO:0000256" key="1">
    <source>
        <dbReference type="ARBA" id="ARBA00008171"/>
    </source>
</evidence>
<dbReference type="Gene3D" id="3.40.50.300">
    <property type="entry name" value="P-loop containing nucleotide triphosphate hydrolases"/>
    <property type="match status" value="1"/>
</dbReference>
<dbReference type="Gene3D" id="1.10.510.10">
    <property type="entry name" value="Transferase(Phosphotransferase) domain 1"/>
    <property type="match status" value="1"/>
</dbReference>
<dbReference type="EMBL" id="LNFO01003143">
    <property type="protein sequence ID" value="KUF83667.1"/>
    <property type="molecule type" value="Genomic_DNA"/>
</dbReference>
<dbReference type="SMART" id="SM00220">
    <property type="entry name" value="S_TKc"/>
    <property type="match status" value="1"/>
</dbReference>
<dbReference type="PROSITE" id="PS00108">
    <property type="entry name" value="PROTEIN_KINASE_ST"/>
    <property type="match status" value="1"/>
</dbReference>
<dbReference type="InterPro" id="IPR051131">
    <property type="entry name" value="NEK_Ser/Thr_kinase_NIMA"/>
</dbReference>
<dbReference type="GO" id="GO:0005524">
    <property type="term" value="F:ATP binding"/>
    <property type="evidence" value="ECO:0007669"/>
    <property type="project" value="UniProtKB-KW"/>
</dbReference>
<dbReference type="STRING" id="4790.A0A0W8CI06"/>
<dbReference type="AlphaFoldDB" id="A0A0W8CI06"/>
<dbReference type="UniPathway" id="UPA00988"/>
<dbReference type="InterPro" id="IPR018627">
    <property type="entry name" value="ELP6"/>
</dbReference>
<keyword evidence="7" id="KW-0067">ATP-binding</keyword>
<evidence type="ECO:0000313" key="13">
    <source>
        <dbReference type="Proteomes" id="UP000052943"/>
    </source>
</evidence>
<evidence type="ECO:0000256" key="7">
    <source>
        <dbReference type="ARBA" id="ARBA00022840"/>
    </source>
</evidence>
<comment type="similarity">
    <text evidence="1">Belongs to the protein kinase superfamily. TKL Ser/Thr protein kinase family. ROCO subfamily.</text>
</comment>
<evidence type="ECO:0000313" key="11">
    <source>
        <dbReference type="EMBL" id="KUF83667.1"/>
    </source>
</evidence>
<dbReference type="EMBL" id="LNFO01002476">
    <property type="protein sequence ID" value="KUF85594.1"/>
    <property type="molecule type" value="Genomic_DNA"/>
</dbReference>
<dbReference type="GO" id="GO:0002098">
    <property type="term" value="P:tRNA wobble uridine modification"/>
    <property type="evidence" value="ECO:0007669"/>
    <property type="project" value="InterPro"/>
</dbReference>
<evidence type="ECO:0000256" key="4">
    <source>
        <dbReference type="ARBA" id="ARBA00022679"/>
    </source>
</evidence>
<dbReference type="SUPFAM" id="SSF56112">
    <property type="entry name" value="Protein kinase-like (PK-like)"/>
    <property type="match status" value="1"/>
</dbReference>
<keyword evidence="4" id="KW-0808">Transferase</keyword>
<dbReference type="GO" id="GO:0033588">
    <property type="term" value="C:elongator holoenzyme complex"/>
    <property type="evidence" value="ECO:0007669"/>
    <property type="project" value="InterPro"/>
</dbReference>
<reference evidence="11 13" key="1">
    <citation type="submission" date="2015-11" db="EMBL/GenBank/DDBJ databases">
        <title>Genomes and virulence difference between two physiological races of Phytophthora nicotianae.</title>
        <authorList>
            <person name="Liu H."/>
            <person name="Ma X."/>
            <person name="Yu H."/>
            <person name="Fang D."/>
            <person name="Li Y."/>
            <person name="Wang X."/>
            <person name="Wang W."/>
            <person name="Dong Y."/>
            <person name="Xiao B."/>
        </authorList>
    </citation>
    <scope>NUCLEOTIDE SEQUENCE [LARGE SCALE GENOMIC DNA]</scope>
    <source>
        <strain evidence="13">race 0</strain>
        <strain evidence="11">Race 0</strain>
    </source>
</reference>
<keyword evidence="5" id="KW-0547">Nucleotide-binding</keyword>
<evidence type="ECO:0000256" key="2">
    <source>
        <dbReference type="ARBA" id="ARBA00012513"/>
    </source>
</evidence>
<dbReference type="GO" id="GO:0004674">
    <property type="term" value="F:protein serine/threonine kinase activity"/>
    <property type="evidence" value="ECO:0007669"/>
    <property type="project" value="UniProtKB-KW"/>
</dbReference>
<comment type="caution">
    <text evidence="11">The sequence shown here is derived from an EMBL/GenBank/DDBJ whole genome shotgun (WGS) entry which is preliminary data.</text>
</comment>
<evidence type="ECO:0000313" key="12">
    <source>
        <dbReference type="EMBL" id="KUF85594.1"/>
    </source>
</evidence>
<protein>
    <recommendedName>
        <fullName evidence="2">non-specific serine/threonine protein kinase</fullName>
        <ecNumber evidence="2">2.7.11.1</ecNumber>
    </recommendedName>
</protein>
<keyword evidence="6 11" id="KW-0418">Kinase</keyword>
<evidence type="ECO:0000256" key="6">
    <source>
        <dbReference type="ARBA" id="ARBA00022777"/>
    </source>
</evidence>